<accession>A0A164PZU6</accession>
<dbReference type="AlphaFoldDB" id="A0A164PZU6"/>
<name>A0A164PZU6_9AGAM</name>
<feature type="compositionally biased region" description="Low complexity" evidence="1">
    <location>
        <begin position="171"/>
        <end position="182"/>
    </location>
</feature>
<evidence type="ECO:0000313" key="2">
    <source>
        <dbReference type="EMBL" id="KZS89190.1"/>
    </source>
</evidence>
<keyword evidence="3" id="KW-1185">Reference proteome</keyword>
<feature type="compositionally biased region" description="Acidic residues" evidence="1">
    <location>
        <begin position="54"/>
        <end position="63"/>
    </location>
</feature>
<dbReference type="EMBL" id="KV419429">
    <property type="protein sequence ID" value="KZS89190.1"/>
    <property type="molecule type" value="Genomic_DNA"/>
</dbReference>
<protein>
    <submittedName>
        <fullName evidence="2">Uncharacterized protein</fullName>
    </submittedName>
</protein>
<feature type="region of interest" description="Disordered" evidence="1">
    <location>
        <begin position="44"/>
        <end position="69"/>
    </location>
</feature>
<sequence>MPDRKQKDYPCPICFKGFTKPSSVSRYLAITRCGDNLAARNRNAPKVSRFASETSDDESEGQDAGDYLSSATLHPVEKKFAELEEIFIKSLQDLSIDDIQDSGGTEYHPHLDIDLNRTRPEDDIDGAGARWWNSDIEESSEDSEIDASDSSDADDTGSSSSSDDESDEHLSSSPSEASTSSSHPVPRQSRYRRHLGPYQNERDRYVVEHPTAAAVGCGCLFRWPCQWRDCKQQIWQRQSFQTAQKVAEAELAPMLNDSGLSNAEVNLLPSEFLSFGKAEIEFQGYETRTPLVVYYRDGLECIEPLFADPRSRGMYRLPIKAFAASSRIPFVSQGDQQPQIDHYARAHILTALRALMDFRYRTQADDISEPEATRITESLAEFHRLKAIINNPEHKYREVQGWTENAHIEVVKVPYRLSNRRNNHSELFRILDRMEKRLQYLIMVSIQEEYRMPPPSTMDLTDDSNESLTPKVSVEETVGRKFLGTSRKITNYFVNNFEQALRLKGENPYLGLRDRVSNCPSLSAPLPRFSISPMPRAYPASPSEKRQISSPFLIFAPR</sequence>
<evidence type="ECO:0000256" key="1">
    <source>
        <dbReference type="SAM" id="MobiDB-lite"/>
    </source>
</evidence>
<gene>
    <name evidence="2" type="ORF">SISNIDRAFT_469474</name>
</gene>
<feature type="region of interest" description="Disordered" evidence="1">
    <location>
        <begin position="107"/>
        <end position="193"/>
    </location>
</feature>
<evidence type="ECO:0000313" key="3">
    <source>
        <dbReference type="Proteomes" id="UP000076722"/>
    </source>
</evidence>
<proteinExistence type="predicted"/>
<feature type="compositionally biased region" description="Basic and acidic residues" evidence="1">
    <location>
        <begin position="107"/>
        <end position="121"/>
    </location>
</feature>
<feature type="compositionally biased region" description="Acidic residues" evidence="1">
    <location>
        <begin position="135"/>
        <end position="155"/>
    </location>
</feature>
<dbReference type="OrthoDB" id="3232986at2759"/>
<reference evidence="2 3" key="1">
    <citation type="journal article" date="2016" name="Mol. Biol. Evol.">
        <title>Comparative Genomics of Early-Diverging Mushroom-Forming Fungi Provides Insights into the Origins of Lignocellulose Decay Capabilities.</title>
        <authorList>
            <person name="Nagy L.G."/>
            <person name="Riley R."/>
            <person name="Tritt A."/>
            <person name="Adam C."/>
            <person name="Daum C."/>
            <person name="Floudas D."/>
            <person name="Sun H."/>
            <person name="Yadav J.S."/>
            <person name="Pangilinan J."/>
            <person name="Larsson K.H."/>
            <person name="Matsuura K."/>
            <person name="Barry K."/>
            <person name="Labutti K."/>
            <person name="Kuo R."/>
            <person name="Ohm R.A."/>
            <person name="Bhattacharya S.S."/>
            <person name="Shirouzu T."/>
            <person name="Yoshinaga Y."/>
            <person name="Martin F.M."/>
            <person name="Grigoriev I.V."/>
            <person name="Hibbett D.S."/>
        </authorList>
    </citation>
    <scope>NUCLEOTIDE SEQUENCE [LARGE SCALE GENOMIC DNA]</scope>
    <source>
        <strain evidence="2 3">HHB9708</strain>
    </source>
</reference>
<organism evidence="2 3">
    <name type="scientific">Sistotremastrum niveocremeum HHB9708</name>
    <dbReference type="NCBI Taxonomy" id="1314777"/>
    <lineage>
        <taxon>Eukaryota</taxon>
        <taxon>Fungi</taxon>
        <taxon>Dikarya</taxon>
        <taxon>Basidiomycota</taxon>
        <taxon>Agaricomycotina</taxon>
        <taxon>Agaricomycetes</taxon>
        <taxon>Sistotremastrales</taxon>
        <taxon>Sistotremastraceae</taxon>
        <taxon>Sertulicium</taxon>
        <taxon>Sertulicium niveocremeum</taxon>
    </lineage>
</organism>
<dbReference type="Proteomes" id="UP000076722">
    <property type="component" value="Unassembled WGS sequence"/>
</dbReference>